<dbReference type="Gene3D" id="3.30.160.390">
    <property type="entry name" value="Integrase, DNA-binding domain"/>
    <property type="match status" value="1"/>
</dbReference>
<comment type="similarity">
    <text evidence="1">Belongs to the 'phage' integrase family.</text>
</comment>
<dbReference type="CDD" id="cd00801">
    <property type="entry name" value="INT_P4_C"/>
    <property type="match status" value="1"/>
</dbReference>
<dbReference type="InterPro" id="IPR013762">
    <property type="entry name" value="Integrase-like_cat_sf"/>
</dbReference>
<dbReference type="InterPro" id="IPR044068">
    <property type="entry name" value="CB"/>
</dbReference>
<dbReference type="PANTHER" id="PTHR30629">
    <property type="entry name" value="PROPHAGE INTEGRASE"/>
    <property type="match status" value="1"/>
</dbReference>
<protein>
    <submittedName>
        <fullName evidence="8">Integrase</fullName>
    </submittedName>
</protein>
<reference evidence="8" key="1">
    <citation type="submission" date="2023-07" db="EMBL/GenBank/DDBJ databases">
        <title>Genomic Encyclopedia of Type Strains, Phase IV (KMG-IV): sequencing the most valuable type-strain genomes for metagenomic binning, comparative biology and taxonomic classification.</title>
        <authorList>
            <person name="Goeker M."/>
        </authorList>
    </citation>
    <scope>NUCLEOTIDE SEQUENCE</scope>
    <source>
        <strain evidence="8">DSM 21202</strain>
    </source>
</reference>
<dbReference type="Pfam" id="PF22022">
    <property type="entry name" value="Phage_int_M"/>
    <property type="match status" value="1"/>
</dbReference>
<evidence type="ECO:0000256" key="1">
    <source>
        <dbReference type="ARBA" id="ARBA00008857"/>
    </source>
</evidence>
<dbReference type="InterPro" id="IPR011010">
    <property type="entry name" value="DNA_brk_join_enz"/>
</dbReference>
<organism evidence="8 9">
    <name type="scientific">Amorphus orientalis</name>
    <dbReference type="NCBI Taxonomy" id="649198"/>
    <lineage>
        <taxon>Bacteria</taxon>
        <taxon>Pseudomonadati</taxon>
        <taxon>Pseudomonadota</taxon>
        <taxon>Alphaproteobacteria</taxon>
        <taxon>Hyphomicrobiales</taxon>
        <taxon>Amorphaceae</taxon>
        <taxon>Amorphus</taxon>
    </lineage>
</organism>
<feature type="domain" description="Tyr recombinase" evidence="6">
    <location>
        <begin position="202"/>
        <end position="382"/>
    </location>
</feature>
<keyword evidence="4" id="KW-0233">DNA recombination</keyword>
<dbReference type="Pfam" id="PF00589">
    <property type="entry name" value="Phage_integrase"/>
    <property type="match status" value="1"/>
</dbReference>
<evidence type="ECO:0000256" key="5">
    <source>
        <dbReference type="PROSITE-ProRule" id="PRU01248"/>
    </source>
</evidence>
<dbReference type="Gene3D" id="1.10.443.10">
    <property type="entry name" value="Intergrase catalytic core"/>
    <property type="match status" value="1"/>
</dbReference>
<dbReference type="GO" id="GO:0003677">
    <property type="term" value="F:DNA binding"/>
    <property type="evidence" value="ECO:0007669"/>
    <property type="project" value="UniProtKB-UniRule"/>
</dbReference>
<evidence type="ECO:0000313" key="9">
    <source>
        <dbReference type="Proteomes" id="UP001229244"/>
    </source>
</evidence>
<evidence type="ECO:0000256" key="2">
    <source>
        <dbReference type="ARBA" id="ARBA00022908"/>
    </source>
</evidence>
<dbReference type="InterPro" id="IPR010998">
    <property type="entry name" value="Integrase_recombinase_N"/>
</dbReference>
<comment type="caution">
    <text evidence="8">The sequence shown here is derived from an EMBL/GenBank/DDBJ whole genome shotgun (WGS) entry which is preliminary data.</text>
</comment>
<sequence>MPLSDLQIRALKPADRPKKHSDGGGLHLLVQPTGSKLWRLAYRFGGKQKLLAFGAYPSVTLAEARAKRDEAKALLKRSIDPSEQSKLDRIALTASRATTFQAVAEELLAKAEQEGKAEATLKKKRWLLSLAEADIGARPIGEISAAEILVPLRRVEAEGNYETARRLRAVIGQVFRFAIATARAENDPTFGLRGALIAPKVTHRAALTDWPAFNGLIRAIHGYDGSPDTRDALILLALLYPRPGELRQAEWHEFDLEKRIWTIPAARTKMRRDHRKPLSGLAIDVLSRVHERNGNGRLVFPAIHTTLRPMSENTLNAALRRMGFGKEDMTSHGFRASASSLLNESNLWHADAIEAELGHAGADEVRRAYHRAAYWDERVRMAEWWSNQHAAASS</sequence>
<dbReference type="AlphaFoldDB" id="A0AAE3VKK2"/>
<dbReference type="InterPro" id="IPR038488">
    <property type="entry name" value="Integrase_DNA-bd_sf"/>
</dbReference>
<feature type="domain" description="Core-binding (CB)" evidence="7">
    <location>
        <begin position="98"/>
        <end position="179"/>
    </location>
</feature>
<keyword evidence="2" id="KW-0229">DNA integration</keyword>
<dbReference type="EMBL" id="JAUSUL010000001">
    <property type="protein sequence ID" value="MDQ0314139.1"/>
    <property type="molecule type" value="Genomic_DNA"/>
</dbReference>
<dbReference type="InterPro" id="IPR053876">
    <property type="entry name" value="Phage_int_M"/>
</dbReference>
<evidence type="ECO:0000256" key="4">
    <source>
        <dbReference type="ARBA" id="ARBA00023172"/>
    </source>
</evidence>
<evidence type="ECO:0000259" key="6">
    <source>
        <dbReference type="PROSITE" id="PS51898"/>
    </source>
</evidence>
<proteinExistence type="inferred from homology"/>
<evidence type="ECO:0000313" key="8">
    <source>
        <dbReference type="EMBL" id="MDQ0314139.1"/>
    </source>
</evidence>
<dbReference type="GO" id="GO:0015074">
    <property type="term" value="P:DNA integration"/>
    <property type="evidence" value="ECO:0007669"/>
    <property type="project" value="UniProtKB-KW"/>
</dbReference>
<evidence type="ECO:0000256" key="3">
    <source>
        <dbReference type="ARBA" id="ARBA00023125"/>
    </source>
</evidence>
<dbReference type="Proteomes" id="UP001229244">
    <property type="component" value="Unassembled WGS sequence"/>
</dbReference>
<dbReference type="Pfam" id="PF13356">
    <property type="entry name" value="Arm-DNA-bind_3"/>
    <property type="match status" value="1"/>
</dbReference>
<dbReference type="Gene3D" id="1.10.150.130">
    <property type="match status" value="1"/>
</dbReference>
<dbReference type="InterPro" id="IPR025166">
    <property type="entry name" value="Integrase_DNA_bind_dom"/>
</dbReference>
<dbReference type="SUPFAM" id="SSF56349">
    <property type="entry name" value="DNA breaking-rejoining enzymes"/>
    <property type="match status" value="1"/>
</dbReference>
<keyword evidence="9" id="KW-1185">Reference proteome</keyword>
<accession>A0AAE3VKK2</accession>
<dbReference type="GO" id="GO:0006310">
    <property type="term" value="P:DNA recombination"/>
    <property type="evidence" value="ECO:0007669"/>
    <property type="project" value="UniProtKB-KW"/>
</dbReference>
<keyword evidence="3 5" id="KW-0238">DNA-binding</keyword>
<dbReference type="PROSITE" id="PS51898">
    <property type="entry name" value="TYR_RECOMBINASE"/>
    <property type="match status" value="1"/>
</dbReference>
<gene>
    <name evidence="8" type="ORF">J2S73_000576</name>
</gene>
<name>A0AAE3VKK2_9HYPH</name>
<dbReference type="InterPro" id="IPR050808">
    <property type="entry name" value="Phage_Integrase"/>
</dbReference>
<dbReference type="RefSeq" id="WP_306883920.1">
    <property type="nucleotide sequence ID" value="NZ_JAUSUL010000001.1"/>
</dbReference>
<dbReference type="PROSITE" id="PS51900">
    <property type="entry name" value="CB"/>
    <property type="match status" value="1"/>
</dbReference>
<dbReference type="PANTHER" id="PTHR30629:SF2">
    <property type="entry name" value="PROPHAGE INTEGRASE INTS-RELATED"/>
    <property type="match status" value="1"/>
</dbReference>
<evidence type="ECO:0000259" key="7">
    <source>
        <dbReference type="PROSITE" id="PS51900"/>
    </source>
</evidence>
<dbReference type="InterPro" id="IPR002104">
    <property type="entry name" value="Integrase_catalytic"/>
</dbReference>